<dbReference type="RefSeq" id="WP_058524716.1">
    <property type="nucleotide sequence ID" value="NZ_CAAAHV010000004.1"/>
</dbReference>
<reference evidence="4 6" key="3">
    <citation type="submission" date="2018-06" db="EMBL/GenBank/DDBJ databases">
        <authorList>
            <consortium name="Pathogen Informatics"/>
            <person name="Doyle S."/>
        </authorList>
    </citation>
    <scope>NUCLEOTIDE SEQUENCE [LARGE SCALE GENOMIC DNA]</scope>
    <source>
        <strain evidence="4 6">NCTC12437</strain>
    </source>
</reference>
<dbReference type="AlphaFoldDB" id="Q49JE8"/>
<dbReference type="EMBL" id="LNXT01000048">
    <property type="protein sequence ID" value="KTC68124.1"/>
    <property type="molecule type" value="Genomic_DNA"/>
</dbReference>
<dbReference type="EMBL" id="UGNW01000001">
    <property type="protein sequence ID" value="STX31166.1"/>
    <property type="molecule type" value="Genomic_DNA"/>
</dbReference>
<organism evidence="2">
    <name type="scientific">Legionella birminghamensis</name>
    <dbReference type="NCBI Taxonomy" id="28083"/>
    <lineage>
        <taxon>Bacteria</taxon>
        <taxon>Pseudomonadati</taxon>
        <taxon>Pseudomonadota</taxon>
        <taxon>Gammaproteobacteria</taxon>
        <taxon>Legionellales</taxon>
        <taxon>Legionellaceae</taxon>
        <taxon>Legionella</taxon>
    </lineage>
</organism>
<feature type="compositionally biased region" description="Polar residues" evidence="1">
    <location>
        <begin position="9"/>
        <end position="24"/>
    </location>
</feature>
<dbReference type="Proteomes" id="UP000054735">
    <property type="component" value="Unassembled WGS sequence"/>
</dbReference>
<dbReference type="Proteomes" id="UP000255066">
    <property type="component" value="Unassembled WGS sequence"/>
</dbReference>
<protein>
    <submittedName>
        <fullName evidence="2">Uncharacterized protein</fullName>
    </submittedName>
</protein>
<reference evidence="2" key="1">
    <citation type="journal article" date="2005" name="Proc. Natl. Acad. Sci. U.S.A.">
        <title>Coevolution between nonhomologous but functionally similar proteins and their conserved partners in the Legionella pathogenesis system.</title>
        <authorList>
            <person name="Feldman M."/>
            <person name="Zusman T."/>
            <person name="Hagag S."/>
            <person name="Segal G."/>
        </authorList>
    </citation>
    <scope>NUCLEOTIDE SEQUENCE</scope>
</reference>
<name>Q49JE8_9GAMM</name>
<accession>Q49JE8</accession>
<reference evidence="3 5" key="2">
    <citation type="submission" date="2015-11" db="EMBL/GenBank/DDBJ databases">
        <title>Genomic analysis of 38 Legionella species identifies large and diverse effector repertoires.</title>
        <authorList>
            <person name="Burstein D."/>
            <person name="Amaro F."/>
            <person name="Zusman T."/>
            <person name="Lifshitz Z."/>
            <person name="Cohen O."/>
            <person name="Gilbert J.A."/>
            <person name="Pupko T."/>
            <person name="Shuman H.A."/>
            <person name="Segal G."/>
        </authorList>
    </citation>
    <scope>NUCLEOTIDE SEQUENCE [LARGE SCALE GENOMIC DNA]</scope>
    <source>
        <strain evidence="3 5">CDC#1407-AL-14</strain>
    </source>
</reference>
<feature type="region of interest" description="Disordered" evidence="1">
    <location>
        <begin position="1"/>
        <end position="38"/>
    </location>
</feature>
<sequence length="118" mass="12970">MAEIPDSTKLMQSSFGRSSSTNPERSVPDVANHASPLSRIRSSYSQEDVLADVKKLVSTARKLNSARPDEKIGRGISVLDKCIERVLAAHAEEVKHTRPVRAEEAASSEVETPAYKFF</sequence>
<gene>
    <name evidence="3" type="ORF">Lbir_2726</name>
    <name evidence="4" type="ORF">NCTC12437_00936</name>
</gene>
<evidence type="ECO:0000313" key="5">
    <source>
        <dbReference type="Proteomes" id="UP000054735"/>
    </source>
</evidence>
<evidence type="ECO:0000313" key="4">
    <source>
        <dbReference type="EMBL" id="STX31166.1"/>
    </source>
</evidence>
<dbReference type="STRING" id="28083.Lbir_2726"/>
<evidence type="ECO:0000256" key="1">
    <source>
        <dbReference type="SAM" id="MobiDB-lite"/>
    </source>
</evidence>
<dbReference type="PATRIC" id="fig|28083.5.peg.2879"/>
<evidence type="ECO:0000313" key="6">
    <source>
        <dbReference type="Proteomes" id="UP000255066"/>
    </source>
</evidence>
<dbReference type="EMBL" id="AY860641">
    <property type="protein sequence ID" value="AAX56128.1"/>
    <property type="molecule type" value="Genomic_DNA"/>
</dbReference>
<evidence type="ECO:0000313" key="2">
    <source>
        <dbReference type="EMBL" id="AAX56128.1"/>
    </source>
</evidence>
<evidence type="ECO:0000313" key="3">
    <source>
        <dbReference type="EMBL" id="KTC68124.1"/>
    </source>
</evidence>
<proteinExistence type="predicted"/>
<keyword evidence="5" id="KW-1185">Reference proteome</keyword>